<accession>A0A1K0FJT9</accession>
<organism evidence="2 3">
    <name type="scientific">Couchioplanes caeruleus subsp. caeruleus</name>
    <dbReference type="NCBI Taxonomy" id="56427"/>
    <lineage>
        <taxon>Bacteria</taxon>
        <taxon>Bacillati</taxon>
        <taxon>Actinomycetota</taxon>
        <taxon>Actinomycetes</taxon>
        <taxon>Micromonosporales</taxon>
        <taxon>Micromonosporaceae</taxon>
        <taxon>Couchioplanes</taxon>
    </lineage>
</organism>
<comment type="caution">
    <text evidence="2">The sequence shown here is derived from an EMBL/GenBank/DDBJ whole genome shotgun (WGS) entry which is preliminary data.</text>
</comment>
<keyword evidence="3" id="KW-1185">Reference proteome</keyword>
<evidence type="ECO:0000313" key="3">
    <source>
        <dbReference type="Proteomes" id="UP000182486"/>
    </source>
</evidence>
<evidence type="ECO:0000313" key="2">
    <source>
        <dbReference type="EMBL" id="OJF13117.1"/>
    </source>
</evidence>
<protein>
    <recommendedName>
        <fullName evidence="4">Flavin reductase</fullName>
    </recommendedName>
</protein>
<evidence type="ECO:0000256" key="1">
    <source>
        <dbReference type="SAM" id="MobiDB-lite"/>
    </source>
</evidence>
<reference evidence="2 3" key="1">
    <citation type="submission" date="2016-09" db="EMBL/GenBank/DDBJ databases">
        <title>Couchioplanes caeruleus draft genome sequence.</title>
        <authorList>
            <person name="Sheehan J."/>
            <person name="Caffrey P."/>
        </authorList>
    </citation>
    <scope>NUCLEOTIDE SEQUENCE [LARGE SCALE GENOMIC DNA]</scope>
    <source>
        <strain evidence="2 3">DSM 43634</strain>
    </source>
</reference>
<name>A0A1K0FJT9_9ACTN</name>
<evidence type="ECO:0008006" key="4">
    <source>
        <dbReference type="Google" id="ProtNLM"/>
    </source>
</evidence>
<gene>
    <name evidence="2" type="ORF">BG844_16910</name>
</gene>
<dbReference type="Proteomes" id="UP000182486">
    <property type="component" value="Unassembled WGS sequence"/>
</dbReference>
<dbReference type="EMBL" id="MEIA01000171">
    <property type="protein sequence ID" value="OJF13117.1"/>
    <property type="molecule type" value="Genomic_DNA"/>
</dbReference>
<sequence length="96" mass="10486">MRDGGLRSNTATGPGGGVLIPRTDHLPARPSWDCLVCERSWPCANAREQLAVQYARFPSGLAIYMVSTMYDAVEDLTAQGAPTPADLYERFLAWIA</sequence>
<proteinExistence type="predicted"/>
<feature type="region of interest" description="Disordered" evidence="1">
    <location>
        <begin position="1"/>
        <end position="24"/>
    </location>
</feature>
<dbReference type="AlphaFoldDB" id="A0A1K0FJT9"/>